<accession>A0ABS9LRQ6</accession>
<dbReference type="EMBL" id="JAKLUA010000007">
    <property type="protein sequence ID" value="MCG2669696.1"/>
    <property type="molecule type" value="Genomic_DNA"/>
</dbReference>
<keyword evidence="2" id="KW-1185">Reference proteome</keyword>
<evidence type="ECO:0000313" key="1">
    <source>
        <dbReference type="EMBL" id="MCG2669696.1"/>
    </source>
</evidence>
<reference evidence="1" key="1">
    <citation type="submission" date="2022-01" db="EMBL/GenBank/DDBJ databases">
        <title>Genome sequnece data of strain Bradyrhizobium sp. nov.</title>
        <authorList>
            <person name="Zhang J."/>
        </authorList>
    </citation>
    <scope>NUCLEOTIDE SEQUENCE</scope>
    <source>
        <strain evidence="1">WYCCWR 12774</strain>
    </source>
</reference>
<organism evidence="1 2">
    <name type="scientific">Bradyrhizobium zhengyangense</name>
    <dbReference type="NCBI Taxonomy" id="2911009"/>
    <lineage>
        <taxon>Bacteria</taxon>
        <taxon>Pseudomonadati</taxon>
        <taxon>Pseudomonadota</taxon>
        <taxon>Alphaproteobacteria</taxon>
        <taxon>Hyphomicrobiales</taxon>
        <taxon>Nitrobacteraceae</taxon>
        <taxon>Bradyrhizobium</taxon>
    </lineage>
</organism>
<evidence type="ECO:0000313" key="2">
    <source>
        <dbReference type="Proteomes" id="UP001139012"/>
    </source>
</evidence>
<protein>
    <recommendedName>
        <fullName evidence="3">Phage protein</fullName>
    </recommendedName>
</protein>
<gene>
    <name evidence="1" type="ORF">L6637_22280</name>
</gene>
<evidence type="ECO:0008006" key="3">
    <source>
        <dbReference type="Google" id="ProtNLM"/>
    </source>
</evidence>
<dbReference type="Proteomes" id="UP001139012">
    <property type="component" value="Unassembled WGS sequence"/>
</dbReference>
<comment type="caution">
    <text evidence="1">The sequence shown here is derived from an EMBL/GenBank/DDBJ whole genome shotgun (WGS) entry which is preliminary data.</text>
</comment>
<sequence length="171" mass="18803">MALSERLKILQDAMSAYSDMTVKSFRTIEALGDAVVRHLPIYLGEGSEARGVPPEGEYREEVGDYRGAKFSTHDKGTLRLAPIQMGVAVGIPRTNGKGKFWPRVVLEFEMIGDAITVRIGDSPRALRGIPLNFSEDDVERVCEEIHEYIRAVLESPVKVATAVGKGKLGFL</sequence>
<dbReference type="RefSeq" id="WP_237864515.1">
    <property type="nucleotide sequence ID" value="NZ_JAKLTZ010000007.1"/>
</dbReference>
<name>A0ABS9LRQ6_9BRAD</name>
<proteinExistence type="predicted"/>